<comment type="caution">
    <text evidence="4">The sequence shown here is derived from an EMBL/GenBank/DDBJ whole genome shotgun (WGS) entry which is preliminary data.</text>
</comment>
<evidence type="ECO:0000256" key="1">
    <source>
        <dbReference type="ARBA" id="ARBA00007017"/>
    </source>
</evidence>
<dbReference type="PANTHER" id="PTHR13395">
    <property type="entry name" value="SISTER CHROMATID COHESION PROTEIN DCC1-RELATED"/>
    <property type="match status" value="1"/>
</dbReference>
<dbReference type="PANTHER" id="PTHR13395:SF6">
    <property type="entry name" value="SISTER CHROMATID COHESION PROTEIN DCC1"/>
    <property type="match status" value="1"/>
</dbReference>
<protein>
    <submittedName>
        <fullName evidence="4">Sister chromatid cohesion protein Dcc1</fullName>
    </submittedName>
</protein>
<dbReference type="Pfam" id="PF09724">
    <property type="entry name" value="Dcc1"/>
    <property type="match status" value="1"/>
</dbReference>
<dbReference type="Proteomes" id="UP001363622">
    <property type="component" value="Unassembled WGS sequence"/>
</dbReference>
<dbReference type="EMBL" id="JBBPHU010000008">
    <property type="protein sequence ID" value="KAK7514495.1"/>
    <property type="molecule type" value="Genomic_DNA"/>
</dbReference>
<comment type="similarity">
    <text evidence="1">Belongs to the DCC1 family.</text>
</comment>
<keyword evidence="5" id="KW-1185">Reference proteome</keyword>
<reference evidence="4 5" key="1">
    <citation type="submission" date="2024-04" db="EMBL/GenBank/DDBJ databases">
        <title>Phyllosticta paracitricarpa is synonymous to the EU quarantine fungus P. citricarpa based on phylogenomic analyses.</title>
        <authorList>
            <consortium name="Lawrence Berkeley National Laboratory"/>
            <person name="Van Ingen-Buijs V.A."/>
            <person name="Van Westerhoven A.C."/>
            <person name="Haridas S."/>
            <person name="Skiadas P."/>
            <person name="Martin F."/>
            <person name="Groenewald J.Z."/>
            <person name="Crous P.W."/>
            <person name="Seidl M.F."/>
        </authorList>
    </citation>
    <scope>NUCLEOTIDE SEQUENCE [LARGE SCALE GENOMIC DNA]</scope>
    <source>
        <strain evidence="4 5">CBS 123371</strain>
    </source>
</reference>
<feature type="compositionally biased region" description="Basic and acidic residues" evidence="3">
    <location>
        <begin position="352"/>
        <end position="363"/>
    </location>
</feature>
<organism evidence="4 5">
    <name type="scientific">Phyllosticta citriasiana</name>
    <dbReference type="NCBI Taxonomy" id="595635"/>
    <lineage>
        <taxon>Eukaryota</taxon>
        <taxon>Fungi</taxon>
        <taxon>Dikarya</taxon>
        <taxon>Ascomycota</taxon>
        <taxon>Pezizomycotina</taxon>
        <taxon>Dothideomycetes</taxon>
        <taxon>Dothideomycetes incertae sedis</taxon>
        <taxon>Botryosphaeriales</taxon>
        <taxon>Phyllostictaceae</taxon>
        <taxon>Phyllosticta</taxon>
    </lineage>
</organism>
<feature type="region of interest" description="Disordered" evidence="3">
    <location>
        <begin position="334"/>
        <end position="369"/>
    </location>
</feature>
<keyword evidence="2" id="KW-0235">DNA replication</keyword>
<evidence type="ECO:0000313" key="5">
    <source>
        <dbReference type="Proteomes" id="UP001363622"/>
    </source>
</evidence>
<evidence type="ECO:0000313" key="4">
    <source>
        <dbReference type="EMBL" id="KAK7514495.1"/>
    </source>
</evidence>
<gene>
    <name evidence="4" type="ORF">IWZ03DRAFT_407370</name>
</gene>
<evidence type="ECO:0000256" key="3">
    <source>
        <dbReference type="SAM" id="MobiDB-lite"/>
    </source>
</evidence>
<dbReference type="InterPro" id="IPR019128">
    <property type="entry name" value="Dcc1"/>
</dbReference>
<name>A0ABR1KGW7_9PEZI</name>
<accession>A0ABR1KGW7</accession>
<evidence type="ECO:0000256" key="2">
    <source>
        <dbReference type="ARBA" id="ARBA00022705"/>
    </source>
</evidence>
<proteinExistence type="inferred from homology"/>
<sequence>MSTQELPGVPFALAQDQQNFRLLELPQNLLDLLSSPNPPLLHIKSKPAPPTNNPLIQQKQNYAVLCTPSETFQLRQVHTSNSVLLTQPVISPASPHEIPVPAISAVAKCGALLEVQPVTDSAVPVLRDAITRIWNCERWDGDTVAGFSGESVKRNKHQLFADIPFSDEQCEQAWREICAFEHENQPAQPTLPALWMYWKTIFSTAIAEGVNLTAQFKAGDLAKTLKEEEGLWPALVNVIIERLLPDDQIPDGDWAVIDQSKCIPWVGRNLLAAMDSHYKTPRPTAEFLDLWRDALPESWREDAVLEHIQGDYILPSDTTIASKTRAMPTLRAATTVDTGSTSAKGPRKWHEKFKATRRIEGKSSDPNYN</sequence>